<evidence type="ECO:0000256" key="5">
    <source>
        <dbReference type="ARBA" id="ARBA00023236"/>
    </source>
</evidence>
<evidence type="ECO:0000256" key="3">
    <source>
        <dbReference type="ARBA" id="ARBA00022881"/>
    </source>
</evidence>
<dbReference type="SMART" id="SM00465">
    <property type="entry name" value="GIYc"/>
    <property type="match status" value="1"/>
</dbReference>
<dbReference type="CDD" id="cd10434">
    <property type="entry name" value="GIY-YIG_UvrC_Cho"/>
    <property type="match status" value="1"/>
</dbReference>
<evidence type="ECO:0000256" key="1">
    <source>
        <dbReference type="ARBA" id="ARBA00022763"/>
    </source>
</evidence>
<dbReference type="SUPFAM" id="SSF53098">
    <property type="entry name" value="Ribonuclease H-like"/>
    <property type="match status" value="1"/>
</dbReference>
<evidence type="ECO:0000256" key="6">
    <source>
        <dbReference type="ARBA" id="ARBA00040756"/>
    </source>
</evidence>
<dbReference type="PROSITE" id="PS50164">
    <property type="entry name" value="GIY_YIG"/>
    <property type="match status" value="1"/>
</dbReference>
<evidence type="ECO:0000256" key="2">
    <source>
        <dbReference type="ARBA" id="ARBA00022801"/>
    </source>
</evidence>
<evidence type="ECO:0000256" key="7">
    <source>
        <dbReference type="ARBA" id="ARBA00042138"/>
    </source>
</evidence>
<dbReference type="InterPro" id="IPR013520">
    <property type="entry name" value="Ribonucl_H"/>
</dbReference>
<gene>
    <name evidence="10" type="ORF">GII36_05255</name>
</gene>
<proteinExistence type="predicted"/>
<dbReference type="InterPro" id="IPR036397">
    <property type="entry name" value="RNaseH_sf"/>
</dbReference>
<dbReference type="GO" id="GO:0009432">
    <property type="term" value="P:SOS response"/>
    <property type="evidence" value="ECO:0007669"/>
    <property type="project" value="UniProtKB-KW"/>
</dbReference>
<organism evidence="10 11">
    <name type="scientific">Candidatus Mycosynbacter amalyticus</name>
    <dbReference type="NCBI Taxonomy" id="2665156"/>
    <lineage>
        <taxon>Bacteria</taxon>
        <taxon>Candidatus Saccharimonadota</taxon>
        <taxon>Candidatus Saccharimonadota incertae sedis</taxon>
        <taxon>Candidatus Mycosynbacter</taxon>
    </lineage>
</organism>
<dbReference type="RefSeq" id="WP_260763199.1">
    <property type="nucleotide sequence ID" value="NZ_CP045921.1"/>
</dbReference>
<dbReference type="GO" id="GO:0003676">
    <property type="term" value="F:nucleic acid binding"/>
    <property type="evidence" value="ECO:0007669"/>
    <property type="project" value="InterPro"/>
</dbReference>
<name>A0A857MUZ1_9BACT</name>
<dbReference type="InterPro" id="IPR012337">
    <property type="entry name" value="RNaseH-like_sf"/>
</dbReference>
<dbReference type="InterPro" id="IPR035901">
    <property type="entry name" value="GIY-YIG_endonuc_sf"/>
</dbReference>
<dbReference type="Pfam" id="PF00929">
    <property type="entry name" value="RNase_T"/>
    <property type="match status" value="1"/>
</dbReference>
<dbReference type="SMART" id="SM00479">
    <property type="entry name" value="EXOIII"/>
    <property type="match status" value="1"/>
</dbReference>
<keyword evidence="3" id="KW-0267">Excision nuclease</keyword>
<dbReference type="GO" id="GO:0009380">
    <property type="term" value="C:excinuclease repair complex"/>
    <property type="evidence" value="ECO:0007669"/>
    <property type="project" value="TreeGrafter"/>
</dbReference>
<reference evidence="10" key="1">
    <citation type="journal article" date="2021" name="Nat. Microbiol.">
        <title>Cocultivation of an ultrasmall environmental parasitic bacterium with lytic ability against bacteria associated with wastewater foams.</title>
        <authorList>
            <person name="Batinovic S."/>
            <person name="Rose J.J.A."/>
            <person name="Ratcliffe J."/>
            <person name="Seviour R.J."/>
            <person name="Petrovski S."/>
        </authorList>
    </citation>
    <scope>NUCLEOTIDE SEQUENCE</scope>
    <source>
        <strain evidence="10">JR1</strain>
    </source>
</reference>
<sequence>MFSEPTVFVDIETNGGNGPSGRIIEVGLIRVEEGQVVREYKSLVNPGTGVPVWIERLTGIKNSDLTHAPYFEDIASELREILDGAIFVAHNVRFDYSFFRSHFAALGHDYKPKLFCTVRMSRGMYPEHKGHSLEKIINRHGIVVEDRHRAYDDARAIYEFTRLAISEKGRDAFLANVALQMKTKTLPPNLDETKFAHLPTAPGIYIFEDEEGTPLYVGKSVNIRSRVMSHFANDTKVAKEMKISQRSFNVSYEQTDTEIEALLLESAKVKELQPTFNRLLRRKTTQSVLLKKYDDHGYLTIAIENRDLSDVTDLDKVYGVYTSRAKAKAALESLTRTYQLCPKLMGLEKAKSYCFRYQLGLCKGACGGEELPSGYNERAEFALGRSRIEVWPFKTKIAVKISELKSLIVDQWVIEGIMHHEFEPTLERLSNGFDIDTYKILRAYLRKNSGNVTPYA</sequence>
<dbReference type="PANTHER" id="PTHR30562:SF10">
    <property type="entry name" value="EXCINUCLEASE CHO"/>
    <property type="match status" value="1"/>
</dbReference>
<dbReference type="CDD" id="cd06127">
    <property type="entry name" value="DEDDh"/>
    <property type="match status" value="1"/>
</dbReference>
<feature type="domain" description="GIY-YIG" evidence="9">
    <location>
        <begin position="200"/>
        <end position="278"/>
    </location>
</feature>
<accession>A0A857MUZ1</accession>
<dbReference type="Gene3D" id="3.40.1440.10">
    <property type="entry name" value="GIY-YIG endonuclease"/>
    <property type="match status" value="1"/>
</dbReference>
<dbReference type="FunFam" id="3.30.420.10:FF:000045">
    <property type="entry name" value="3'-5' exonuclease DinG"/>
    <property type="match status" value="1"/>
</dbReference>
<dbReference type="Gene3D" id="3.30.420.10">
    <property type="entry name" value="Ribonuclease H-like superfamily/Ribonuclease H"/>
    <property type="match status" value="1"/>
</dbReference>
<keyword evidence="5" id="KW-0742">SOS response</keyword>
<keyword evidence="4" id="KW-0234">DNA repair</keyword>
<evidence type="ECO:0000256" key="8">
    <source>
        <dbReference type="ARBA" id="ARBA00042732"/>
    </source>
</evidence>
<dbReference type="Proteomes" id="UP001059824">
    <property type="component" value="Chromosome"/>
</dbReference>
<keyword evidence="1" id="KW-0227">DNA damage</keyword>
<dbReference type="GO" id="GO:0004527">
    <property type="term" value="F:exonuclease activity"/>
    <property type="evidence" value="ECO:0007669"/>
    <property type="project" value="UniProtKB-ARBA"/>
</dbReference>
<dbReference type="Pfam" id="PF01541">
    <property type="entry name" value="GIY-YIG"/>
    <property type="match status" value="1"/>
</dbReference>
<dbReference type="GO" id="GO:0006289">
    <property type="term" value="P:nucleotide-excision repair"/>
    <property type="evidence" value="ECO:0007669"/>
    <property type="project" value="InterPro"/>
</dbReference>
<dbReference type="PANTHER" id="PTHR30562">
    <property type="entry name" value="UVRC/OXIDOREDUCTASE"/>
    <property type="match status" value="1"/>
</dbReference>
<evidence type="ECO:0000256" key="4">
    <source>
        <dbReference type="ARBA" id="ARBA00023204"/>
    </source>
</evidence>
<keyword evidence="2" id="KW-0378">Hydrolase</keyword>
<dbReference type="AlphaFoldDB" id="A0A857MUZ1"/>
<dbReference type="SUPFAM" id="SSF82771">
    <property type="entry name" value="GIY-YIG endonuclease"/>
    <property type="match status" value="1"/>
</dbReference>
<evidence type="ECO:0000259" key="9">
    <source>
        <dbReference type="PROSITE" id="PS50164"/>
    </source>
</evidence>
<dbReference type="KEGG" id="mama:GII36_05255"/>
<evidence type="ECO:0000313" key="11">
    <source>
        <dbReference type="Proteomes" id="UP001059824"/>
    </source>
</evidence>
<dbReference type="InterPro" id="IPR050066">
    <property type="entry name" value="UvrABC_protein_C"/>
</dbReference>
<evidence type="ECO:0000313" key="10">
    <source>
        <dbReference type="EMBL" id="QHN43227.1"/>
    </source>
</evidence>
<dbReference type="InterPro" id="IPR047296">
    <property type="entry name" value="GIY-YIG_UvrC_Cho"/>
</dbReference>
<keyword evidence="11" id="KW-1185">Reference proteome</keyword>
<dbReference type="EMBL" id="CP045921">
    <property type="protein sequence ID" value="QHN43227.1"/>
    <property type="molecule type" value="Genomic_DNA"/>
</dbReference>
<protein>
    <recommendedName>
        <fullName evidence="6">Excinuclease cho</fullName>
    </recommendedName>
    <alternativeName>
        <fullName evidence="8">Endonuclease cho</fullName>
    </alternativeName>
    <alternativeName>
        <fullName evidence="7">UvrC homolog protein</fullName>
    </alternativeName>
</protein>
<dbReference type="InterPro" id="IPR000305">
    <property type="entry name" value="GIY-YIG_endonuc"/>
</dbReference>